<feature type="domain" description="SLH" evidence="3">
    <location>
        <begin position="1154"/>
        <end position="1217"/>
    </location>
</feature>
<protein>
    <submittedName>
        <fullName evidence="4">Leucine-rich repeat protein</fullName>
    </submittedName>
</protein>
<accession>A0A9Q4FLL2</accession>
<dbReference type="Proteomes" id="UP001108123">
    <property type="component" value="Unassembled WGS sequence"/>
</dbReference>
<dbReference type="InterPro" id="IPR053139">
    <property type="entry name" value="Surface_bspA-like"/>
</dbReference>
<dbReference type="EMBL" id="JAKNID010000013">
    <property type="protein sequence ID" value="MCG4564832.1"/>
    <property type="molecule type" value="Genomic_DNA"/>
</dbReference>
<evidence type="ECO:0000313" key="5">
    <source>
        <dbReference type="Proteomes" id="UP001108123"/>
    </source>
</evidence>
<dbReference type="InterPro" id="IPR001119">
    <property type="entry name" value="SLH_dom"/>
</dbReference>
<evidence type="ECO:0000256" key="2">
    <source>
        <dbReference type="SAM" id="MobiDB-lite"/>
    </source>
</evidence>
<dbReference type="InterPro" id="IPR013378">
    <property type="entry name" value="InlB-like_B-rpt"/>
</dbReference>
<evidence type="ECO:0000259" key="3">
    <source>
        <dbReference type="PROSITE" id="PS51272"/>
    </source>
</evidence>
<evidence type="ECO:0000256" key="1">
    <source>
        <dbReference type="ARBA" id="ARBA00004196"/>
    </source>
</evidence>
<feature type="region of interest" description="Disordered" evidence="2">
    <location>
        <begin position="1008"/>
        <end position="1038"/>
    </location>
</feature>
<dbReference type="InterPro" id="IPR042229">
    <property type="entry name" value="Listeria/Bacterioides_rpt_sf"/>
</dbReference>
<name>A0A9Q4FLL2_9FIRM</name>
<dbReference type="SUPFAM" id="SSF48239">
    <property type="entry name" value="Terpenoid cyclases/Protein prenyltransferases"/>
    <property type="match status" value="1"/>
</dbReference>
<gene>
    <name evidence="4" type="ORF">L0P62_05150</name>
</gene>
<dbReference type="PANTHER" id="PTHR45661:SF3">
    <property type="entry name" value="IG-LIKE DOMAIN-CONTAINING PROTEIN"/>
    <property type="match status" value="1"/>
</dbReference>
<dbReference type="Gene3D" id="2.60.40.4270">
    <property type="entry name" value="Listeria-Bacteroides repeat domain"/>
    <property type="match status" value="1"/>
</dbReference>
<dbReference type="InterPro" id="IPR032675">
    <property type="entry name" value="LRR_dom_sf"/>
</dbReference>
<reference evidence="4" key="1">
    <citation type="submission" date="2022-01" db="EMBL/GenBank/DDBJ databases">
        <title>Collection of gut derived symbiotic bacterial strains cultured from healthy donors.</title>
        <authorList>
            <person name="Lin H."/>
            <person name="Kohout C."/>
            <person name="Waligurski E."/>
            <person name="Pamer E.G."/>
        </authorList>
    </citation>
    <scope>NUCLEOTIDE SEQUENCE</scope>
    <source>
        <strain evidence="4">MSK.14.39</strain>
    </source>
</reference>
<dbReference type="Gene3D" id="1.50.10.20">
    <property type="match status" value="1"/>
</dbReference>
<dbReference type="InterPro" id="IPR026906">
    <property type="entry name" value="LRR_5"/>
</dbReference>
<comment type="caution">
    <text evidence="4">The sequence shown here is derived from an EMBL/GenBank/DDBJ whole genome shotgun (WGS) entry which is preliminary data.</text>
</comment>
<dbReference type="RefSeq" id="WP_237962766.1">
    <property type="nucleotide sequence ID" value="NZ_JAKNID010000013.1"/>
</dbReference>
<dbReference type="PROSITE" id="PS51272">
    <property type="entry name" value="SLH"/>
    <property type="match status" value="3"/>
</dbReference>
<dbReference type="GO" id="GO:0030313">
    <property type="term" value="C:cell envelope"/>
    <property type="evidence" value="ECO:0007669"/>
    <property type="project" value="UniProtKB-SubCell"/>
</dbReference>
<dbReference type="Pfam" id="PF00395">
    <property type="entry name" value="SLH"/>
    <property type="match status" value="3"/>
</dbReference>
<evidence type="ECO:0000313" key="4">
    <source>
        <dbReference type="EMBL" id="MCG4564832.1"/>
    </source>
</evidence>
<proteinExistence type="predicted"/>
<feature type="domain" description="SLH" evidence="3">
    <location>
        <begin position="1218"/>
        <end position="1278"/>
    </location>
</feature>
<dbReference type="Pfam" id="PF13306">
    <property type="entry name" value="LRR_5"/>
    <property type="match status" value="1"/>
</dbReference>
<dbReference type="Pfam" id="PF09479">
    <property type="entry name" value="Flg_new"/>
    <property type="match status" value="1"/>
</dbReference>
<dbReference type="Gene3D" id="3.80.10.10">
    <property type="entry name" value="Ribonuclease Inhibitor"/>
    <property type="match status" value="2"/>
</dbReference>
<comment type="subcellular location">
    <subcellularLocation>
        <location evidence="1">Cell envelope</location>
    </subcellularLocation>
</comment>
<dbReference type="PANTHER" id="PTHR45661">
    <property type="entry name" value="SURFACE ANTIGEN"/>
    <property type="match status" value="1"/>
</dbReference>
<organism evidence="4 5">
    <name type="scientific">Anaerosalibacter bizertensis</name>
    <dbReference type="NCBI Taxonomy" id="932217"/>
    <lineage>
        <taxon>Bacteria</taxon>
        <taxon>Bacillati</taxon>
        <taxon>Bacillota</taxon>
        <taxon>Tissierellia</taxon>
        <taxon>Tissierellales</taxon>
        <taxon>Sporanaerobacteraceae</taxon>
        <taxon>Anaerosalibacter</taxon>
    </lineage>
</organism>
<feature type="domain" description="SLH" evidence="3">
    <location>
        <begin position="1281"/>
        <end position="1339"/>
    </location>
</feature>
<dbReference type="InterPro" id="IPR008930">
    <property type="entry name" value="Terpenoid_cyclase/PrenylTrfase"/>
</dbReference>
<keyword evidence="5" id="KW-1185">Reference proteome</keyword>
<sequence length="1339" mass="148568">MKDSNKKFTARMMAFVLIFALVVNIFPQIASAEAYNPKTDYENMELRFWEDKEPDIGFYINAASRYIIETVPEPEMGSTFGEWSVMDLLRGMYTGYDYINHIPDNYFEDYIARIEEYVKKEEGDLHWAKSTEWSRLILTLTSLGYDITDLAGYDFIEKLSESHRFSYRQGINGPIWEIIAMNTGGYEFYKDLDIPKKDDINTFGKMINYILKQEITQENGTVGGWALFGKYPDVDITGMALQALAPYYLDENKYNKVREEDSPSYEEFAKVVERGIYILSDLQLENGGYNAWGNTNAESTVQVIVALTALNIDPLSEEVNLPHIGEKCSFIKSGSVRDGVYTDNMVDALLTFWAKGSGSSPEVGGFKHVTTGYDGGGGSGTGVNAMATDQALYGLIAYDRYKKGEKPLYDMTDMINKEYKNMKAKSYTATFNLNEKIKTESYSPYAAIELPEGTSTDEKIFKNWNTKADGSGTTYKAGELLSMPEHDITLYAQYRNKGEFPAIKEIKPVNSILVNIGTTEQEAKEQLSKATKIIDFENEEYEVGLTWNIENYNGNEIGNYTAIGTFELPQGVKQTDPPTELKVETTVKVSKQIPESELEFDKDTNTVTGYKGKDRDIVIPNEIDGEPVWTIGEGAFKEKNLNTIYIPNSVMAIGVEAFAGNELVEVNIPNSTMYIKSGAFRDNKLSKINISKNVQKIESNAFRNNKLIEVNIPIGIVNIGHSAFRENQLSKVNIPDSVGQLGDYAFSQNKLIEANIPKGINKVGSGLFYENQLANIAIPNGIISIGASAFAKNNLIEVDIPDNVVSIGNGAFSSNELKTLKISEKATDIGENAFKDNKLSKVYIPNSVKNIKDNAFANNNILKGNARIDNNKVNVNIKENAFDYNGEDGKTKITPVFLRDEVENLAINKVEILKGNSIIAEGEINGNEITIQLPKGFPESEAEKIDLGSYTLKILATEGANIKQENGASGDWSTGKINTAGIDKPVKFTVEKYGLEKEYILTIKPPENIVVPENPEEPETPEQPTEPEAPETPEEGKVEVEIKDGEKIETEVGEIKVALGSFDKDIGKVKLVADKTDSYLELKLVDEKGQVVETKKPIEVRIPFKGNVKKADNVTAILVKEDGTKEPIGGVYDEKTKTIKFLTNEYGKFIVEEGKKEFKDTANIAWAKEAIESMAVKGIIKGKPGDKFDPNANISRAEFAALASRMLMLNENVSTKSPFKDVSKSAWYYNEVVAAYENGIIKGRPGQIFDPTGEITREEIVKIIGTILKENGYGNIDKTNLNKLKDSSSISSWAIEEAAIAVNSGVVKGNGSGNFAPKAKATRAETATMLYRLYDLIMK</sequence>